<comment type="similarity">
    <text evidence="1">Belongs to the bacterial solute-binding protein 8 family.</text>
</comment>
<feature type="domain" description="Fe/B12 periplasmic-binding" evidence="3">
    <location>
        <begin position="18"/>
        <end position="247"/>
    </location>
</feature>
<keyword evidence="2" id="KW-0732">Signal</keyword>
<dbReference type="PROSITE" id="PS50983">
    <property type="entry name" value="FE_B12_PBP"/>
    <property type="match status" value="1"/>
</dbReference>
<dbReference type="Gene3D" id="3.40.50.1980">
    <property type="entry name" value="Nitrogenase molybdenum iron protein domain"/>
    <property type="match status" value="2"/>
</dbReference>
<dbReference type="NCBIfam" id="NF038402">
    <property type="entry name" value="TroA_like"/>
    <property type="match status" value="1"/>
</dbReference>
<comment type="caution">
    <text evidence="4">The sequence shown here is derived from an EMBL/GenBank/DDBJ whole genome shotgun (WGS) entry which is preliminary data.</text>
</comment>
<dbReference type="InterPro" id="IPR050902">
    <property type="entry name" value="ABC_Transporter_SBP"/>
</dbReference>
<reference evidence="4 5" key="1">
    <citation type="submission" date="2020-08" db="EMBL/GenBank/DDBJ databases">
        <title>Sequencing the genomes of 1000 actinobacteria strains.</title>
        <authorList>
            <person name="Klenk H.-P."/>
        </authorList>
    </citation>
    <scope>NUCLEOTIDE SEQUENCE [LARGE SCALE GENOMIC DNA]</scope>
    <source>
        <strain evidence="4 5">DSM 44320</strain>
    </source>
</reference>
<name>A0A7W5VAL7_9ACTN</name>
<gene>
    <name evidence="4" type="ORF">FHR33_003850</name>
</gene>
<evidence type="ECO:0000256" key="1">
    <source>
        <dbReference type="ARBA" id="ARBA00008814"/>
    </source>
</evidence>
<keyword evidence="5" id="KW-1185">Reference proteome</keyword>
<evidence type="ECO:0000313" key="5">
    <source>
        <dbReference type="Proteomes" id="UP000579945"/>
    </source>
</evidence>
<proteinExistence type="inferred from homology"/>
<dbReference type="InterPro" id="IPR002491">
    <property type="entry name" value="ABC_transptr_periplasmic_BD"/>
</dbReference>
<dbReference type="Pfam" id="PF01497">
    <property type="entry name" value="Peripla_BP_2"/>
    <property type="match status" value="1"/>
</dbReference>
<dbReference type="PANTHER" id="PTHR30535:SF35">
    <property type="entry name" value="PERIPLASMIC BINDING PROTEIN"/>
    <property type="match status" value="1"/>
</dbReference>
<protein>
    <submittedName>
        <fullName evidence="4">ABC-type Fe3+-hydroxamate transport system substrate-binding protein</fullName>
    </submittedName>
</protein>
<dbReference type="PANTHER" id="PTHR30535">
    <property type="entry name" value="VITAMIN B12-BINDING PROTEIN"/>
    <property type="match status" value="1"/>
</dbReference>
<dbReference type="Proteomes" id="UP000579945">
    <property type="component" value="Unassembled WGS sequence"/>
</dbReference>
<dbReference type="GeneID" id="95390256"/>
<dbReference type="EMBL" id="JACIBV010000001">
    <property type="protein sequence ID" value="MBB3727990.1"/>
    <property type="molecule type" value="Genomic_DNA"/>
</dbReference>
<dbReference type="SUPFAM" id="SSF53807">
    <property type="entry name" value="Helical backbone' metal receptor"/>
    <property type="match status" value="1"/>
</dbReference>
<accession>A0A7W5VAL7</accession>
<evidence type="ECO:0000256" key="2">
    <source>
        <dbReference type="ARBA" id="ARBA00022729"/>
    </source>
</evidence>
<sequence length="247" mass="27353">MPSDDTGAEARVPAEVGRIVSLVPSLTESVAATGKLVGATDWCTHPPGLDVVRVRGTKNPDLDRIRELRPDVVLANEEENREPDLLALRESGIAVWVTRIRTVEEAFTSLARMFELACRTPSPAWLDRARAAWDLPEPEARRTVVVPIWRRPWMVVGRDTFTGDVLRRLGFDNLYAGHAERYPKIPLAEIVAKDPDLVVLPDEPYAFHAQDGPECFARSALVSGRALTWYGPSMVEAPALLKGWLGV</sequence>
<evidence type="ECO:0000259" key="3">
    <source>
        <dbReference type="PROSITE" id="PS50983"/>
    </source>
</evidence>
<dbReference type="RefSeq" id="WP_183649312.1">
    <property type="nucleotide sequence ID" value="NZ_BAAAXX010000039.1"/>
</dbReference>
<evidence type="ECO:0000313" key="4">
    <source>
        <dbReference type="EMBL" id="MBB3727990.1"/>
    </source>
</evidence>
<dbReference type="InterPro" id="IPR054828">
    <property type="entry name" value="Vit_B12_bind_prot"/>
</dbReference>
<organism evidence="4 5">
    <name type="scientific">Nonomuraea dietziae</name>
    <dbReference type="NCBI Taxonomy" id="65515"/>
    <lineage>
        <taxon>Bacteria</taxon>
        <taxon>Bacillati</taxon>
        <taxon>Actinomycetota</taxon>
        <taxon>Actinomycetes</taxon>
        <taxon>Streptosporangiales</taxon>
        <taxon>Streptosporangiaceae</taxon>
        <taxon>Nonomuraea</taxon>
    </lineage>
</organism>
<dbReference type="AlphaFoldDB" id="A0A7W5VAL7"/>